<feature type="non-terminal residue" evidence="3">
    <location>
        <position position="1"/>
    </location>
</feature>
<dbReference type="Gene3D" id="1.10.287.110">
    <property type="entry name" value="DnaJ domain"/>
    <property type="match status" value="1"/>
</dbReference>
<dbReference type="CDD" id="cd06257">
    <property type="entry name" value="DnaJ"/>
    <property type="match status" value="1"/>
</dbReference>
<feature type="transmembrane region" description="Helical" evidence="1">
    <location>
        <begin position="114"/>
        <end position="134"/>
    </location>
</feature>
<keyword evidence="1" id="KW-0812">Transmembrane</keyword>
<dbReference type="PRINTS" id="PR00625">
    <property type="entry name" value="JDOMAIN"/>
</dbReference>
<dbReference type="AlphaFoldDB" id="A0A381QVM1"/>
<protein>
    <recommendedName>
        <fullName evidence="2">J domain-containing protein</fullName>
    </recommendedName>
</protein>
<organism evidence="3">
    <name type="scientific">marine metagenome</name>
    <dbReference type="NCBI Taxonomy" id="408172"/>
    <lineage>
        <taxon>unclassified sequences</taxon>
        <taxon>metagenomes</taxon>
        <taxon>ecological metagenomes</taxon>
    </lineage>
</organism>
<dbReference type="InterPro" id="IPR001623">
    <property type="entry name" value="DnaJ_domain"/>
</dbReference>
<evidence type="ECO:0000259" key="2">
    <source>
        <dbReference type="PROSITE" id="PS50076"/>
    </source>
</evidence>
<accession>A0A381QVM1</accession>
<dbReference type="PANTHER" id="PTHR24074">
    <property type="entry name" value="CO-CHAPERONE PROTEIN DJLA"/>
    <property type="match status" value="1"/>
</dbReference>
<feature type="domain" description="J" evidence="2">
    <location>
        <begin position="7"/>
        <end position="75"/>
    </location>
</feature>
<gene>
    <name evidence="3" type="ORF">METZ01_LOCUS36326</name>
</gene>
<reference evidence="3" key="1">
    <citation type="submission" date="2018-05" db="EMBL/GenBank/DDBJ databases">
        <authorList>
            <person name="Lanie J.A."/>
            <person name="Ng W.-L."/>
            <person name="Kazmierczak K.M."/>
            <person name="Andrzejewski T.M."/>
            <person name="Davidsen T.M."/>
            <person name="Wayne K.J."/>
            <person name="Tettelin H."/>
            <person name="Glass J.I."/>
            <person name="Rusch D."/>
            <person name="Podicherti R."/>
            <person name="Tsui H.-C.T."/>
            <person name="Winkler M.E."/>
        </authorList>
    </citation>
    <scope>NUCLEOTIDE SEQUENCE</scope>
</reference>
<proteinExistence type="predicted"/>
<keyword evidence="1" id="KW-1133">Transmembrane helix</keyword>
<keyword evidence="1" id="KW-0472">Membrane</keyword>
<sequence>VPGHGDDHYRTLGVPAGASDEQIRAAYRGLARHLHPDVAADPAGRRRAEAAMAEVNEAWMVLGDRDRRAAYDLVRRPAEPVAGPSPVDEAVHGRQGDSFQAVPVPAAVGCLLQFGPAAVVVALLVGIVVATAFMGRGREVAPRLGPGSCVELSSTIRVVPCTVETPVIVARGVAGTPCPVGSVTLVLPTLIEQVCVAPPGTPEG</sequence>
<dbReference type="InterPro" id="IPR036869">
    <property type="entry name" value="J_dom_sf"/>
</dbReference>
<dbReference type="EMBL" id="UINC01001552">
    <property type="protein sequence ID" value="SUZ83472.1"/>
    <property type="molecule type" value="Genomic_DNA"/>
</dbReference>
<evidence type="ECO:0000256" key="1">
    <source>
        <dbReference type="SAM" id="Phobius"/>
    </source>
</evidence>
<dbReference type="SMART" id="SM00271">
    <property type="entry name" value="DnaJ"/>
    <property type="match status" value="1"/>
</dbReference>
<dbReference type="PROSITE" id="PS50076">
    <property type="entry name" value="DNAJ_2"/>
    <property type="match status" value="1"/>
</dbReference>
<dbReference type="Pfam" id="PF00226">
    <property type="entry name" value="DnaJ"/>
    <property type="match status" value="1"/>
</dbReference>
<dbReference type="InterPro" id="IPR050817">
    <property type="entry name" value="DjlA_DnaK_co-chaperone"/>
</dbReference>
<name>A0A381QVM1_9ZZZZ</name>
<evidence type="ECO:0000313" key="3">
    <source>
        <dbReference type="EMBL" id="SUZ83472.1"/>
    </source>
</evidence>
<dbReference type="SUPFAM" id="SSF46565">
    <property type="entry name" value="Chaperone J-domain"/>
    <property type="match status" value="1"/>
</dbReference>